<keyword evidence="2" id="KW-1185">Reference proteome</keyword>
<feature type="non-terminal residue" evidence="1">
    <location>
        <position position="169"/>
    </location>
</feature>
<dbReference type="Proteomes" id="UP000823405">
    <property type="component" value="Unassembled WGS sequence"/>
</dbReference>
<dbReference type="AlphaFoldDB" id="A0A9P6UGV5"/>
<sequence>TQDVTLFTGPSSGEGCERYKVVKYDEVELWPRKRRATRTSTATKHDYLDNAAAMTRTQARKSIIGADIQVKTKYLNEAPMDGRRKVCGFHMHALEWHHMQTLDVNQIPVAAKNGSCDHFNLSVIRWLGVLAGTTIKNSNIDTNYHLGFKLFHKYWPGALLKLHALLPLT</sequence>
<dbReference type="EMBL" id="JAAAIN010002128">
    <property type="protein sequence ID" value="KAG0296590.1"/>
    <property type="molecule type" value="Genomic_DNA"/>
</dbReference>
<organism evidence="1 2">
    <name type="scientific">Linnemannia gamsii</name>
    <dbReference type="NCBI Taxonomy" id="64522"/>
    <lineage>
        <taxon>Eukaryota</taxon>
        <taxon>Fungi</taxon>
        <taxon>Fungi incertae sedis</taxon>
        <taxon>Mucoromycota</taxon>
        <taxon>Mortierellomycotina</taxon>
        <taxon>Mortierellomycetes</taxon>
        <taxon>Mortierellales</taxon>
        <taxon>Mortierellaceae</taxon>
        <taxon>Linnemannia</taxon>
    </lineage>
</organism>
<evidence type="ECO:0000313" key="1">
    <source>
        <dbReference type="EMBL" id="KAG0296590.1"/>
    </source>
</evidence>
<reference evidence="1" key="1">
    <citation type="journal article" date="2020" name="Fungal Divers.">
        <title>Resolving the Mortierellaceae phylogeny through synthesis of multi-gene phylogenetics and phylogenomics.</title>
        <authorList>
            <person name="Vandepol N."/>
            <person name="Liber J."/>
            <person name="Desiro A."/>
            <person name="Na H."/>
            <person name="Kennedy M."/>
            <person name="Barry K."/>
            <person name="Grigoriev I.V."/>
            <person name="Miller A.N."/>
            <person name="O'Donnell K."/>
            <person name="Stajich J.E."/>
            <person name="Bonito G."/>
        </authorList>
    </citation>
    <scope>NUCLEOTIDE SEQUENCE</scope>
    <source>
        <strain evidence="1">NVP60</strain>
    </source>
</reference>
<comment type="caution">
    <text evidence="1">The sequence shown here is derived from an EMBL/GenBank/DDBJ whole genome shotgun (WGS) entry which is preliminary data.</text>
</comment>
<dbReference type="OrthoDB" id="1711136at2759"/>
<accession>A0A9P6UGV5</accession>
<name>A0A9P6UGV5_9FUNG</name>
<gene>
    <name evidence="1" type="ORF">BGZ97_004494</name>
</gene>
<evidence type="ECO:0000313" key="2">
    <source>
        <dbReference type="Proteomes" id="UP000823405"/>
    </source>
</evidence>
<proteinExistence type="predicted"/>
<protein>
    <submittedName>
        <fullName evidence="1">Uncharacterized protein</fullName>
    </submittedName>
</protein>